<sequence length="65" mass="7518">MQTQTQCQCQAILSDPLGSAMLNHILVLPNLVKFCEICESRDQVKWIKDRALRLQEQVAMDDTIW</sequence>
<organism evidence="3">
    <name type="scientific">Drosophila persimilis</name>
    <name type="common">Fruit fly</name>
    <dbReference type="NCBI Taxonomy" id="7234"/>
    <lineage>
        <taxon>Eukaryota</taxon>
        <taxon>Metazoa</taxon>
        <taxon>Ecdysozoa</taxon>
        <taxon>Arthropoda</taxon>
        <taxon>Hexapoda</taxon>
        <taxon>Insecta</taxon>
        <taxon>Pterygota</taxon>
        <taxon>Neoptera</taxon>
        <taxon>Endopterygota</taxon>
        <taxon>Diptera</taxon>
        <taxon>Brachycera</taxon>
        <taxon>Muscomorpha</taxon>
        <taxon>Ephydroidea</taxon>
        <taxon>Drosophilidae</taxon>
        <taxon>Drosophila</taxon>
        <taxon>Sophophora</taxon>
    </lineage>
</organism>
<evidence type="ECO:0000313" key="3">
    <source>
        <dbReference type="Proteomes" id="UP000008744"/>
    </source>
</evidence>
<dbReference type="Proteomes" id="UP000008744">
    <property type="component" value="Unassembled WGS sequence"/>
</dbReference>
<dbReference type="AlphaFoldDB" id="B4IQZ6"/>
<proteinExistence type="predicted"/>
<dbReference type="GO" id="GO:0005737">
    <property type="term" value="C:cytoplasm"/>
    <property type="evidence" value="ECO:0007669"/>
    <property type="project" value="EnsemblMetazoa"/>
</dbReference>
<dbReference type="GO" id="GO:0033696">
    <property type="term" value="P:heterochromatin boundary formation"/>
    <property type="evidence" value="ECO:0007669"/>
    <property type="project" value="EnsemblMetazoa"/>
</dbReference>
<dbReference type="EMBL" id="CH690239">
    <property type="protein sequence ID" value="EDW27420.1"/>
    <property type="molecule type" value="Genomic_DNA"/>
</dbReference>
<dbReference type="GO" id="GO:0008088">
    <property type="term" value="P:axo-dendritic transport"/>
    <property type="evidence" value="ECO:0007669"/>
    <property type="project" value="EnsemblMetazoa"/>
</dbReference>
<name>B4IQZ6_DROPE</name>
<evidence type="ECO:0000313" key="1">
    <source>
        <dbReference type="EMBL" id="EDW26934.1"/>
    </source>
</evidence>
<dbReference type="GO" id="GO:0048489">
    <property type="term" value="P:synaptic vesicle transport"/>
    <property type="evidence" value="ECO:0007669"/>
    <property type="project" value="EnsemblMetazoa"/>
</dbReference>
<dbReference type="HOGENOM" id="CLU_2852053_0_0_1"/>
<gene>
    <name evidence="1" type="primary">Dper\GL21032</name>
    <name evidence="2" type="synonym">Dper\GL22915</name>
    <name evidence="1" type="ORF">Dper_GL21032</name>
    <name evidence="2" type="ORF">Dper_GL22915</name>
    <name evidence="1" type="ORF">GL21032</name>
    <name evidence="1" type="ORF">GL22915</name>
</gene>
<dbReference type="STRING" id="7234.B4IQZ6"/>
<dbReference type="GO" id="GO:0000132">
    <property type="term" value="P:establishment of mitotic spindle orientation"/>
    <property type="evidence" value="ECO:0007669"/>
    <property type="project" value="EnsemblMetazoa"/>
</dbReference>
<evidence type="ECO:0000313" key="2">
    <source>
        <dbReference type="EMBL" id="EDW27420.1"/>
    </source>
</evidence>
<reference evidence="1" key="2">
    <citation type="submission" date="2008-06" db="EMBL/GenBank/DDBJ databases">
        <authorList>
            <consortium name="FlyBase"/>
        </authorList>
    </citation>
    <scope>NUCLEOTIDE SEQUENCE</scope>
    <source>
        <strain evidence="1">MSH-3</strain>
    </source>
</reference>
<dbReference type="GO" id="GO:0043005">
    <property type="term" value="C:neuron projection"/>
    <property type="evidence" value="ECO:0007669"/>
    <property type="project" value="GOC"/>
</dbReference>
<dbReference type="OrthoDB" id="10065698at2759"/>
<protein>
    <submittedName>
        <fullName evidence="1">GL21032</fullName>
    </submittedName>
    <submittedName>
        <fullName evidence="2">GL22915</fullName>
    </submittedName>
</protein>
<accession>B4IQZ6</accession>
<keyword evidence="3" id="KW-1185">Reference proteome</keyword>
<reference evidence="1 3" key="1">
    <citation type="journal article" date="2007" name="Nature">
        <title>Evolution of genes and genomes on the Drosophila phylogeny.</title>
        <authorList>
            <consortium name="Drosophila 12 Genomes Consortium"/>
            <person name="Clark A.G."/>
            <person name="Eisen M.B."/>
            <person name="Smith D.R."/>
            <person name="Bergman C.M."/>
            <person name="Oliver B."/>
            <person name="Markow T.A."/>
            <person name="Kaufman T.C."/>
            <person name="Kellis M."/>
            <person name="Gelbart W."/>
            <person name="Iyer V.N."/>
            <person name="Pollard D.A."/>
            <person name="Sackton T.B."/>
            <person name="Larracuente A.M."/>
            <person name="Singh N.D."/>
            <person name="Abad J.P."/>
            <person name="Abt D.N."/>
            <person name="Adryan B."/>
            <person name="Aguade M."/>
            <person name="Akashi H."/>
            <person name="Anderson W.W."/>
            <person name="Aquadro C.F."/>
            <person name="Ardell D.H."/>
            <person name="Arguello R."/>
            <person name="Artieri C.G."/>
            <person name="Barbash D.A."/>
            <person name="Barker D."/>
            <person name="Barsanti P."/>
            <person name="Batterham P."/>
            <person name="Batzoglou S."/>
            <person name="Begun D."/>
            <person name="Bhutkar A."/>
            <person name="Blanco E."/>
            <person name="Bosak S.A."/>
            <person name="Bradley R.K."/>
            <person name="Brand A.D."/>
            <person name="Brent M.R."/>
            <person name="Brooks A.N."/>
            <person name="Brown R.H."/>
            <person name="Butlin R.K."/>
            <person name="Caggese C."/>
            <person name="Calvi B.R."/>
            <person name="Bernardo de Carvalho A."/>
            <person name="Caspi A."/>
            <person name="Castrezana S."/>
            <person name="Celniker S.E."/>
            <person name="Chang J.L."/>
            <person name="Chapple C."/>
            <person name="Chatterji S."/>
            <person name="Chinwalla A."/>
            <person name="Civetta A."/>
            <person name="Clifton S.W."/>
            <person name="Comeron J.M."/>
            <person name="Costello J.C."/>
            <person name="Coyne J.A."/>
            <person name="Daub J."/>
            <person name="David R.G."/>
            <person name="Delcher A.L."/>
            <person name="Delehaunty K."/>
            <person name="Do C.B."/>
            <person name="Ebling H."/>
            <person name="Edwards K."/>
            <person name="Eickbush T."/>
            <person name="Evans J.D."/>
            <person name="Filipski A."/>
            <person name="Findeiss S."/>
            <person name="Freyhult E."/>
            <person name="Fulton L."/>
            <person name="Fulton R."/>
            <person name="Garcia A.C."/>
            <person name="Gardiner A."/>
            <person name="Garfield D.A."/>
            <person name="Garvin B.E."/>
            <person name="Gibson G."/>
            <person name="Gilbert D."/>
            <person name="Gnerre S."/>
            <person name="Godfrey J."/>
            <person name="Good R."/>
            <person name="Gotea V."/>
            <person name="Gravely B."/>
            <person name="Greenberg A.J."/>
            <person name="Griffiths-Jones S."/>
            <person name="Gross S."/>
            <person name="Guigo R."/>
            <person name="Gustafson E.A."/>
            <person name="Haerty W."/>
            <person name="Hahn M.W."/>
            <person name="Halligan D.L."/>
            <person name="Halpern A.L."/>
            <person name="Halter G.M."/>
            <person name="Han M.V."/>
            <person name="Heger A."/>
            <person name="Hillier L."/>
            <person name="Hinrichs A.S."/>
            <person name="Holmes I."/>
            <person name="Hoskins R.A."/>
            <person name="Hubisz M.J."/>
            <person name="Hultmark D."/>
            <person name="Huntley M.A."/>
            <person name="Jaffe D.B."/>
            <person name="Jagadeeshan S."/>
            <person name="Jeck W.R."/>
            <person name="Johnson J."/>
            <person name="Jones C.D."/>
            <person name="Jordan W.C."/>
            <person name="Karpen G.H."/>
            <person name="Kataoka E."/>
            <person name="Keightley P.D."/>
            <person name="Kheradpour P."/>
            <person name="Kirkness E.F."/>
            <person name="Koerich L.B."/>
            <person name="Kristiansen K."/>
            <person name="Kudrna D."/>
            <person name="Kulathinal R.J."/>
            <person name="Kumar S."/>
            <person name="Kwok R."/>
            <person name="Lander E."/>
            <person name="Langley C.H."/>
            <person name="Lapoint R."/>
            <person name="Lazzaro B.P."/>
            <person name="Lee S.J."/>
            <person name="Levesque L."/>
            <person name="Li R."/>
            <person name="Lin C.F."/>
            <person name="Lin M.F."/>
            <person name="Lindblad-Toh K."/>
            <person name="Llopart A."/>
            <person name="Long M."/>
            <person name="Low L."/>
            <person name="Lozovsky E."/>
            <person name="Lu J."/>
            <person name="Luo M."/>
            <person name="Machado C.A."/>
            <person name="Makalowski W."/>
            <person name="Marzo M."/>
            <person name="Matsuda M."/>
            <person name="Matzkin L."/>
            <person name="McAllister B."/>
            <person name="McBride C.S."/>
            <person name="McKernan B."/>
            <person name="McKernan K."/>
            <person name="Mendez-Lago M."/>
            <person name="Minx P."/>
            <person name="Mollenhauer M.U."/>
            <person name="Montooth K."/>
            <person name="Mount S.M."/>
            <person name="Mu X."/>
            <person name="Myers E."/>
            <person name="Negre B."/>
            <person name="Newfeld S."/>
            <person name="Nielsen R."/>
            <person name="Noor M.A."/>
            <person name="O'Grady P."/>
            <person name="Pachter L."/>
            <person name="Papaceit M."/>
            <person name="Parisi M.J."/>
            <person name="Parisi M."/>
            <person name="Parts L."/>
            <person name="Pedersen J.S."/>
            <person name="Pesole G."/>
            <person name="Phillippy A.M."/>
            <person name="Ponting C.P."/>
            <person name="Pop M."/>
            <person name="Porcelli D."/>
            <person name="Powell J.R."/>
            <person name="Prohaska S."/>
            <person name="Pruitt K."/>
            <person name="Puig M."/>
            <person name="Quesneville H."/>
            <person name="Ram K.R."/>
            <person name="Rand D."/>
            <person name="Rasmussen M.D."/>
            <person name="Reed L.K."/>
            <person name="Reenan R."/>
            <person name="Reily A."/>
            <person name="Remington K.A."/>
            <person name="Rieger T.T."/>
            <person name="Ritchie M.G."/>
            <person name="Robin C."/>
            <person name="Rogers Y.H."/>
            <person name="Rohde C."/>
            <person name="Rozas J."/>
            <person name="Rubenfield M.J."/>
            <person name="Ruiz A."/>
            <person name="Russo S."/>
            <person name="Salzberg S.L."/>
            <person name="Sanchez-Gracia A."/>
            <person name="Saranga D.J."/>
            <person name="Sato H."/>
            <person name="Schaeffer S.W."/>
            <person name="Schatz M.C."/>
            <person name="Schlenke T."/>
            <person name="Schwartz R."/>
            <person name="Segarra C."/>
            <person name="Singh R.S."/>
            <person name="Sirot L."/>
            <person name="Sirota M."/>
            <person name="Sisneros N.B."/>
            <person name="Smith C.D."/>
            <person name="Smith T.F."/>
            <person name="Spieth J."/>
            <person name="Stage D.E."/>
            <person name="Stark A."/>
            <person name="Stephan W."/>
            <person name="Strausberg R.L."/>
            <person name="Strempel S."/>
            <person name="Sturgill D."/>
            <person name="Sutton G."/>
            <person name="Sutton G.G."/>
            <person name="Tao W."/>
            <person name="Teichmann S."/>
            <person name="Tobari Y.N."/>
            <person name="Tomimura Y."/>
            <person name="Tsolas J.M."/>
            <person name="Valente V.L."/>
            <person name="Venter E."/>
            <person name="Venter J.C."/>
            <person name="Vicario S."/>
            <person name="Vieira F.G."/>
            <person name="Vilella A.J."/>
            <person name="Villasante A."/>
            <person name="Walenz B."/>
            <person name="Wang J."/>
            <person name="Wasserman M."/>
            <person name="Watts T."/>
            <person name="Wilson D."/>
            <person name="Wilson R.K."/>
            <person name="Wing R.A."/>
            <person name="Wolfner M.F."/>
            <person name="Wong A."/>
            <person name="Wong G.K."/>
            <person name="Wu C.I."/>
            <person name="Wu G."/>
            <person name="Yamamoto D."/>
            <person name="Yang H.P."/>
            <person name="Yang S.P."/>
            <person name="Yorke J.A."/>
            <person name="Yoshida K."/>
            <person name="Zdobnov E."/>
            <person name="Zhang P."/>
            <person name="Zhang Y."/>
            <person name="Zimin A.V."/>
            <person name="Baldwin J."/>
            <person name="Abdouelleil A."/>
            <person name="Abdulkadir J."/>
            <person name="Abebe A."/>
            <person name="Abera B."/>
            <person name="Abreu J."/>
            <person name="Acer S.C."/>
            <person name="Aftuck L."/>
            <person name="Alexander A."/>
            <person name="An P."/>
            <person name="Anderson E."/>
            <person name="Anderson S."/>
            <person name="Arachi H."/>
            <person name="Azer M."/>
            <person name="Bachantsang P."/>
            <person name="Barry A."/>
            <person name="Bayul T."/>
            <person name="Berlin A."/>
            <person name="Bessette D."/>
            <person name="Bloom T."/>
            <person name="Blye J."/>
            <person name="Boguslavskiy L."/>
            <person name="Bonnet C."/>
            <person name="Boukhgalter B."/>
            <person name="Bourzgui I."/>
            <person name="Brown A."/>
            <person name="Cahill P."/>
            <person name="Channer S."/>
            <person name="Cheshatsang Y."/>
            <person name="Chuda L."/>
            <person name="Citroen M."/>
            <person name="Collymore A."/>
            <person name="Cooke P."/>
            <person name="Costello M."/>
            <person name="D'Aco K."/>
            <person name="Daza R."/>
            <person name="De Haan G."/>
            <person name="DeGray S."/>
            <person name="DeMaso C."/>
            <person name="Dhargay N."/>
            <person name="Dooley K."/>
            <person name="Dooley E."/>
            <person name="Doricent M."/>
            <person name="Dorje P."/>
            <person name="Dorjee K."/>
            <person name="Dupes A."/>
            <person name="Elong R."/>
            <person name="Falk J."/>
            <person name="Farina A."/>
            <person name="Faro S."/>
            <person name="Ferguson D."/>
            <person name="Fisher S."/>
            <person name="Foley C.D."/>
            <person name="Franke A."/>
            <person name="Friedrich D."/>
            <person name="Gadbois L."/>
            <person name="Gearin G."/>
            <person name="Gearin C.R."/>
            <person name="Giannoukos G."/>
            <person name="Goode T."/>
            <person name="Graham J."/>
            <person name="Grandbois E."/>
            <person name="Grewal S."/>
            <person name="Gyaltsen K."/>
            <person name="Hafez N."/>
            <person name="Hagos B."/>
            <person name="Hall J."/>
            <person name="Henson C."/>
            <person name="Hollinger A."/>
            <person name="Honan T."/>
            <person name="Huard M.D."/>
            <person name="Hughes L."/>
            <person name="Hurhula B."/>
            <person name="Husby M.E."/>
            <person name="Kamat A."/>
            <person name="Kanga B."/>
            <person name="Kashin S."/>
            <person name="Khazanovich D."/>
            <person name="Kisner P."/>
            <person name="Lance K."/>
            <person name="Lara M."/>
            <person name="Lee W."/>
            <person name="Lennon N."/>
            <person name="Letendre F."/>
            <person name="LeVine R."/>
            <person name="Lipovsky A."/>
            <person name="Liu X."/>
            <person name="Liu J."/>
            <person name="Liu S."/>
            <person name="Lokyitsang T."/>
            <person name="Lokyitsang Y."/>
            <person name="Lubonja R."/>
            <person name="Lui A."/>
            <person name="MacDonald P."/>
            <person name="Magnisalis V."/>
            <person name="Maru K."/>
            <person name="Matthews C."/>
            <person name="McCusker W."/>
            <person name="McDonough S."/>
            <person name="Mehta T."/>
            <person name="Meldrim J."/>
            <person name="Meneus L."/>
            <person name="Mihai O."/>
            <person name="Mihalev A."/>
            <person name="Mihova T."/>
            <person name="Mittelman R."/>
            <person name="Mlenga V."/>
            <person name="Montmayeur A."/>
            <person name="Mulrain L."/>
            <person name="Navidi A."/>
            <person name="Naylor J."/>
            <person name="Negash T."/>
            <person name="Nguyen T."/>
            <person name="Nguyen N."/>
            <person name="Nicol R."/>
            <person name="Norbu C."/>
            <person name="Norbu N."/>
            <person name="Novod N."/>
            <person name="O'Neill B."/>
            <person name="Osman S."/>
            <person name="Markiewicz E."/>
            <person name="Oyono O.L."/>
            <person name="Patti C."/>
            <person name="Phunkhang P."/>
            <person name="Pierre F."/>
            <person name="Priest M."/>
            <person name="Raghuraman S."/>
            <person name="Rege F."/>
            <person name="Reyes R."/>
            <person name="Rise C."/>
            <person name="Rogov P."/>
            <person name="Ross K."/>
            <person name="Ryan E."/>
            <person name="Settipalli S."/>
            <person name="Shea T."/>
            <person name="Sherpa N."/>
            <person name="Shi L."/>
            <person name="Shih D."/>
            <person name="Sparrow T."/>
            <person name="Spaulding J."/>
            <person name="Stalker J."/>
            <person name="Stange-Thomann N."/>
            <person name="Stavropoulos S."/>
            <person name="Stone C."/>
            <person name="Strader C."/>
            <person name="Tesfaye S."/>
            <person name="Thomson T."/>
            <person name="Thoulutsang Y."/>
            <person name="Thoulutsang D."/>
            <person name="Topham K."/>
            <person name="Topping I."/>
            <person name="Tsamla T."/>
            <person name="Vassiliev H."/>
            <person name="Vo A."/>
            <person name="Wangchuk T."/>
            <person name="Wangdi T."/>
            <person name="Weiand M."/>
            <person name="Wilkinson J."/>
            <person name="Wilson A."/>
            <person name="Yadav S."/>
            <person name="Young G."/>
            <person name="Yu Q."/>
            <person name="Zembek L."/>
            <person name="Zhong D."/>
            <person name="Zimmer A."/>
            <person name="Zwirko Z."/>
            <person name="Jaffe D.B."/>
            <person name="Alvarez P."/>
            <person name="Brockman W."/>
            <person name="Butler J."/>
            <person name="Chin C."/>
            <person name="Gnerre S."/>
            <person name="Grabherr M."/>
            <person name="Kleber M."/>
            <person name="Mauceli E."/>
            <person name="MacCallum I."/>
        </authorList>
    </citation>
    <scope>NUCLEOTIDE SEQUENCE [LARGE SCALE GENOMIC DNA]</scope>
    <source>
        <strain evidence="1">MSH-3</strain>
        <strain evidence="3">MSH-3 / Tucson 14011-0111.49</strain>
    </source>
</reference>
<dbReference type="EMBL" id="CH690141">
    <property type="protein sequence ID" value="EDW26934.1"/>
    <property type="molecule type" value="Genomic_DNA"/>
</dbReference>